<sequence>MDIEEICSLSGSQVAVATRLNHSDDSTHPIAPFFKKICKLCLQCLPQYNSHHTLWRALTADTKGTRDGSVRGCTTCQHGNQLFTRTKTAV</sequence>
<comment type="caution">
    <text evidence="1">The sequence shown here is derived from an EMBL/GenBank/DDBJ whole genome shotgun (WGS) entry which is preliminary data.</text>
</comment>
<proteinExistence type="predicted"/>
<gene>
    <name evidence="1" type="ORF">NDU88_002038</name>
</gene>
<protein>
    <submittedName>
        <fullName evidence="1">Uncharacterized protein</fullName>
    </submittedName>
</protein>
<reference evidence="1" key="1">
    <citation type="journal article" date="2022" name="bioRxiv">
        <title>Sequencing and chromosome-scale assembly of the giantPleurodeles waltlgenome.</title>
        <authorList>
            <person name="Brown T."/>
            <person name="Elewa A."/>
            <person name="Iarovenko S."/>
            <person name="Subramanian E."/>
            <person name="Araus A.J."/>
            <person name="Petzold A."/>
            <person name="Susuki M."/>
            <person name="Suzuki K.-i.T."/>
            <person name="Hayashi T."/>
            <person name="Toyoda A."/>
            <person name="Oliveira C."/>
            <person name="Osipova E."/>
            <person name="Leigh N.D."/>
            <person name="Simon A."/>
            <person name="Yun M.H."/>
        </authorList>
    </citation>
    <scope>NUCLEOTIDE SEQUENCE</scope>
    <source>
        <strain evidence="1">20211129_DDA</strain>
        <tissue evidence="1">Liver</tissue>
    </source>
</reference>
<dbReference type="AlphaFoldDB" id="A0AAV7Q610"/>
<organism evidence="1 2">
    <name type="scientific">Pleurodeles waltl</name>
    <name type="common">Iberian ribbed newt</name>
    <dbReference type="NCBI Taxonomy" id="8319"/>
    <lineage>
        <taxon>Eukaryota</taxon>
        <taxon>Metazoa</taxon>
        <taxon>Chordata</taxon>
        <taxon>Craniata</taxon>
        <taxon>Vertebrata</taxon>
        <taxon>Euteleostomi</taxon>
        <taxon>Amphibia</taxon>
        <taxon>Batrachia</taxon>
        <taxon>Caudata</taxon>
        <taxon>Salamandroidea</taxon>
        <taxon>Salamandridae</taxon>
        <taxon>Pleurodelinae</taxon>
        <taxon>Pleurodeles</taxon>
    </lineage>
</organism>
<accession>A0AAV7Q610</accession>
<evidence type="ECO:0000313" key="2">
    <source>
        <dbReference type="Proteomes" id="UP001066276"/>
    </source>
</evidence>
<dbReference type="EMBL" id="JANPWB010000010">
    <property type="protein sequence ID" value="KAJ1135600.1"/>
    <property type="molecule type" value="Genomic_DNA"/>
</dbReference>
<dbReference type="Proteomes" id="UP001066276">
    <property type="component" value="Chromosome 6"/>
</dbReference>
<evidence type="ECO:0000313" key="1">
    <source>
        <dbReference type="EMBL" id="KAJ1135600.1"/>
    </source>
</evidence>
<keyword evidence="2" id="KW-1185">Reference proteome</keyword>
<name>A0AAV7Q610_PLEWA</name>